<organism evidence="2 3">
    <name type="scientific">Parahaliea mediterranea</name>
    <dbReference type="NCBI Taxonomy" id="651086"/>
    <lineage>
        <taxon>Bacteria</taxon>
        <taxon>Pseudomonadati</taxon>
        <taxon>Pseudomonadota</taxon>
        <taxon>Gammaproteobacteria</taxon>
        <taxon>Cellvibrionales</taxon>
        <taxon>Halieaceae</taxon>
        <taxon>Parahaliea</taxon>
    </lineage>
</organism>
<protein>
    <submittedName>
        <fullName evidence="2">Cupin domain-containing protein</fullName>
    </submittedName>
</protein>
<gene>
    <name evidence="2" type="ORF">JYP50_18580</name>
</gene>
<comment type="caution">
    <text evidence="2">The sequence shown here is derived from an EMBL/GenBank/DDBJ whole genome shotgun (WGS) entry which is preliminary data.</text>
</comment>
<evidence type="ECO:0000313" key="2">
    <source>
        <dbReference type="EMBL" id="MBN7798614.1"/>
    </source>
</evidence>
<dbReference type="SUPFAM" id="SSF51182">
    <property type="entry name" value="RmlC-like cupins"/>
    <property type="match status" value="1"/>
</dbReference>
<proteinExistence type="predicted"/>
<evidence type="ECO:0000313" key="3">
    <source>
        <dbReference type="Proteomes" id="UP000664303"/>
    </source>
</evidence>
<dbReference type="InterPro" id="IPR013096">
    <property type="entry name" value="Cupin_2"/>
</dbReference>
<sequence length="120" mass="13046">MLALFAAPGRAASLVTPEGRQAPLWSETQLGQESARIALYRNGDISAWYLRLAGREQPHAHREQELLVHVLEGRGAIHFGERVVPIGPGDVVLIPRGEEHWAESTGDSALVVFAAFTPAE</sequence>
<dbReference type="InterPro" id="IPR014710">
    <property type="entry name" value="RmlC-like_jellyroll"/>
</dbReference>
<dbReference type="InterPro" id="IPR052044">
    <property type="entry name" value="PKS_Associated_Protein"/>
</dbReference>
<dbReference type="InterPro" id="IPR011051">
    <property type="entry name" value="RmlC_Cupin_sf"/>
</dbReference>
<accession>A0A939IKC7</accession>
<dbReference type="Pfam" id="PF07883">
    <property type="entry name" value="Cupin_2"/>
    <property type="match status" value="1"/>
</dbReference>
<name>A0A939IKC7_9GAMM</name>
<dbReference type="PANTHER" id="PTHR36114:SF1">
    <property type="entry name" value="16.7 KDA PROTEIN IN WHIE LOCUS"/>
    <property type="match status" value="1"/>
</dbReference>
<dbReference type="AlphaFoldDB" id="A0A939IKC7"/>
<dbReference type="EMBL" id="JAFKCZ010000016">
    <property type="protein sequence ID" value="MBN7798614.1"/>
    <property type="molecule type" value="Genomic_DNA"/>
</dbReference>
<keyword evidence="3" id="KW-1185">Reference proteome</keyword>
<feature type="domain" description="Cupin type-2" evidence="1">
    <location>
        <begin position="55"/>
        <end position="114"/>
    </location>
</feature>
<dbReference type="Proteomes" id="UP000664303">
    <property type="component" value="Unassembled WGS sequence"/>
</dbReference>
<dbReference type="RefSeq" id="WP_206562059.1">
    <property type="nucleotide sequence ID" value="NZ_JAFKCZ010000016.1"/>
</dbReference>
<dbReference type="PANTHER" id="PTHR36114">
    <property type="entry name" value="16.7 KDA PROTEIN IN WHIE LOCUS"/>
    <property type="match status" value="1"/>
</dbReference>
<reference evidence="2" key="1">
    <citation type="submission" date="2021-02" db="EMBL/GenBank/DDBJ databases">
        <title>PHA producing bacteria isolated from coastal sediment in Guangdong, Shenzhen.</title>
        <authorList>
            <person name="Zheng W."/>
            <person name="Yu S."/>
            <person name="Huang Y."/>
        </authorList>
    </citation>
    <scope>NUCLEOTIDE SEQUENCE</scope>
    <source>
        <strain evidence="2">TN14-10</strain>
    </source>
</reference>
<evidence type="ECO:0000259" key="1">
    <source>
        <dbReference type="Pfam" id="PF07883"/>
    </source>
</evidence>
<dbReference type="Gene3D" id="2.60.120.10">
    <property type="entry name" value="Jelly Rolls"/>
    <property type="match status" value="1"/>
</dbReference>